<evidence type="ECO:0000313" key="1">
    <source>
        <dbReference type="EMBL" id="CAE0116415.1"/>
    </source>
</evidence>
<gene>
    <name evidence="1" type="ORF">HERI1096_LOCUS17100</name>
</gene>
<reference evidence="1" key="1">
    <citation type="submission" date="2021-01" db="EMBL/GenBank/DDBJ databases">
        <authorList>
            <person name="Corre E."/>
            <person name="Pelletier E."/>
            <person name="Niang G."/>
            <person name="Scheremetjew M."/>
            <person name="Finn R."/>
            <person name="Kale V."/>
            <person name="Holt S."/>
            <person name="Cochrane G."/>
            <person name="Meng A."/>
            <person name="Brown T."/>
            <person name="Cohen L."/>
        </authorList>
    </citation>
    <scope>NUCLEOTIDE SEQUENCE</scope>
    <source>
        <strain evidence="1">CCMP281</strain>
    </source>
</reference>
<dbReference type="AlphaFoldDB" id="A0A7S3AV81"/>
<organism evidence="1">
    <name type="scientific">Haptolina ericina</name>
    <dbReference type="NCBI Taxonomy" id="156174"/>
    <lineage>
        <taxon>Eukaryota</taxon>
        <taxon>Haptista</taxon>
        <taxon>Haptophyta</taxon>
        <taxon>Prymnesiophyceae</taxon>
        <taxon>Prymnesiales</taxon>
        <taxon>Prymnesiaceae</taxon>
        <taxon>Haptolina</taxon>
    </lineage>
</organism>
<proteinExistence type="predicted"/>
<name>A0A7S3AV81_9EUKA</name>
<accession>A0A7S3AV81</accession>
<protein>
    <submittedName>
        <fullName evidence="1">Uncharacterized protein</fullName>
    </submittedName>
</protein>
<dbReference type="EMBL" id="HBHX01030681">
    <property type="protein sequence ID" value="CAE0116415.1"/>
    <property type="molecule type" value="Transcribed_RNA"/>
</dbReference>
<sequence>MSFLSAILCTSFLGNRVTTISQLGRARASPPLSPTMLSSDLASKLVQKGFAVPGMEELGREVKAENLARCTQAAPCDFDAASFLGSVLQTAGGAALFVLLLSQAFAFDEGALQEQAARSQQRRERQLRAFAEKLRPLQDSQLGWRLVDEEGMPTADAFSFLAIAVGSQIWLAWSLSWVVGHLPG</sequence>